<protein>
    <recommendedName>
        <fullName evidence="3">Ferritin-like domain-containing protein</fullName>
    </recommendedName>
</protein>
<reference evidence="1 2" key="1">
    <citation type="journal article" date="2013" name="Genome Announc.">
        <title>Draft Genome Sequence for Desulfovibrio africanus Strain PCS.</title>
        <authorList>
            <person name="Brown S.D."/>
            <person name="Utturkar S.M."/>
            <person name="Arkin A.P."/>
            <person name="Deutschbauer A.M."/>
            <person name="Elias D.A."/>
            <person name="Hazen T.C."/>
            <person name="Chakraborty R."/>
        </authorList>
    </citation>
    <scope>NUCLEOTIDE SEQUENCE [LARGE SCALE GENOMIC DNA]</scope>
    <source>
        <strain evidence="1 2">PCS</strain>
    </source>
</reference>
<name>M5Q1T5_DESAF</name>
<sequence length="202" mass="21669">MKRRNMLAGLAAFTAGLVVAPGALLARGMRGMGMGGGMMGHGPMGHGGTVSIPEKLPAPTDESWVEGLRDILAWERHSRVQYEADVGKFGAHMPYGMIIQQEYNHIDWLTSLFAAYGLQSGDTVQPTVETRSLAEAYAVGLQLETSLAGKYETLLVGSAEPTTTQVLNLALTQTRMHEHMFGRAGWMGGMGMGGMLDPDSGW</sequence>
<evidence type="ECO:0000313" key="2">
    <source>
        <dbReference type="Proteomes" id="UP000011922"/>
    </source>
</evidence>
<gene>
    <name evidence="1" type="ORF">PCS_02366</name>
</gene>
<dbReference type="PATRIC" id="fig|1262666.3.peg.2405"/>
<dbReference type="Proteomes" id="UP000011922">
    <property type="component" value="Unassembled WGS sequence"/>
</dbReference>
<accession>M5Q1T5</accession>
<dbReference type="SUPFAM" id="SSF47240">
    <property type="entry name" value="Ferritin-like"/>
    <property type="match status" value="1"/>
</dbReference>
<dbReference type="AlphaFoldDB" id="M5Q1T5"/>
<organism evidence="1 2">
    <name type="scientific">Desulfocurvibacter africanus PCS</name>
    <dbReference type="NCBI Taxonomy" id="1262666"/>
    <lineage>
        <taxon>Bacteria</taxon>
        <taxon>Pseudomonadati</taxon>
        <taxon>Thermodesulfobacteriota</taxon>
        <taxon>Desulfovibrionia</taxon>
        <taxon>Desulfovibrionales</taxon>
        <taxon>Desulfovibrionaceae</taxon>
        <taxon>Desulfocurvibacter</taxon>
    </lineage>
</organism>
<proteinExistence type="predicted"/>
<evidence type="ECO:0000313" key="1">
    <source>
        <dbReference type="EMBL" id="EMG36833.1"/>
    </source>
</evidence>
<dbReference type="RefSeq" id="WP_005987427.1">
    <property type="nucleotide sequence ID" value="NZ_AOSV01000026.1"/>
</dbReference>
<dbReference type="InterPro" id="IPR009078">
    <property type="entry name" value="Ferritin-like_SF"/>
</dbReference>
<dbReference type="EMBL" id="AOSV01000026">
    <property type="protein sequence ID" value="EMG36833.1"/>
    <property type="molecule type" value="Genomic_DNA"/>
</dbReference>
<dbReference type="OrthoDB" id="573482at2"/>
<evidence type="ECO:0008006" key="3">
    <source>
        <dbReference type="Google" id="ProtNLM"/>
    </source>
</evidence>
<comment type="caution">
    <text evidence="1">The sequence shown here is derived from an EMBL/GenBank/DDBJ whole genome shotgun (WGS) entry which is preliminary data.</text>
</comment>